<reference evidence="2 3" key="1">
    <citation type="submission" date="2024-06" db="EMBL/GenBank/DDBJ databases">
        <title>Genomic Encyclopedia of Type Strains, Phase V (KMG-V): Genome sequencing to study the core and pangenomes of soil and plant-associated prokaryotes.</title>
        <authorList>
            <person name="Whitman W."/>
        </authorList>
    </citation>
    <scope>NUCLEOTIDE SEQUENCE [LARGE SCALE GENOMIC DNA]</scope>
    <source>
        <strain evidence="2 3">NE40</strain>
    </source>
</reference>
<feature type="domain" description="Calcineurin-like phosphoesterase" evidence="1">
    <location>
        <begin position="51"/>
        <end position="376"/>
    </location>
</feature>
<dbReference type="InterPro" id="IPR006311">
    <property type="entry name" value="TAT_signal"/>
</dbReference>
<sequence>MEITKLLSRRSFLAGSAKAGTVAAAAPLLTACTDDSKDRPQDPGAPDFANMKVAMLADVHFHDVFGDYEFSDYNSEVTIRSMQDSVGSTRMFNENYFAFISALEELGEQGIKYICLLGDFTDDGQIDTLAGFNRVVKPYIEKYGFEFFIANGNHDPVRPFGRDQTKNFLRHDGASVQVTSDFNRGFTPGSIVQEQHKTERMFGAGYEHMFDVLADYGFRNKPSYLHYETPWGSEQFEDRGLNITGNDGTTAWCPDATYLAEPENGLWICSVDMNIYTPRENGDWDLRAIGWEEGKTHKKEVFEWLKDVTRRAEEQGKALIIFSHYPITEYLNKSANDFYYVFNDASYNNTRVPTPDTADQAIAAGIKVQFGGHIHVNDTAVHRNEQGSLVNIQSPSLAAYTPSYKLVKPHSPDLFEIETHTLKHVRDYDALFPYYRREMDWREWAGADVPWKIMLEAKDYRDLMFRHLEVLIEISLKNRWGEDMKTLFEARTPLFWLMALSELETNINSSQILSLLNVMNDTASDDDVISRADSLNIGADMIQAINAVYAHIAEYGLNRQQMMTAAFNEICLATLYQRNGDELALEDLSYKLLIPVNVATDLFARHDSDGDLDTIDWEHDYVGGNPKNGGEVKMEDCDLNTIKSRFAALARLYYQFRHAQPADHFFIDLKLGEVQDMAGNKLFI</sequence>
<evidence type="ECO:0000313" key="3">
    <source>
        <dbReference type="Proteomes" id="UP001549366"/>
    </source>
</evidence>
<dbReference type="InterPro" id="IPR029052">
    <property type="entry name" value="Metallo-depent_PP-like"/>
</dbReference>
<keyword evidence="3" id="KW-1185">Reference proteome</keyword>
<dbReference type="PROSITE" id="PS51318">
    <property type="entry name" value="TAT"/>
    <property type="match status" value="1"/>
</dbReference>
<dbReference type="Gene3D" id="3.60.21.10">
    <property type="match status" value="2"/>
</dbReference>
<dbReference type="RefSeq" id="WP_354008127.1">
    <property type="nucleotide sequence ID" value="NZ_JBEWTA010000001.1"/>
</dbReference>
<proteinExistence type="predicted"/>
<dbReference type="PROSITE" id="PS51257">
    <property type="entry name" value="PROKAR_LIPOPROTEIN"/>
    <property type="match status" value="1"/>
</dbReference>
<dbReference type="Proteomes" id="UP001549366">
    <property type="component" value="Unassembled WGS sequence"/>
</dbReference>
<accession>A0ABV2SJT9</accession>
<organism evidence="2 3">
    <name type="scientific">Endozoicomonas lisbonensis</name>
    <dbReference type="NCBI Taxonomy" id="3120522"/>
    <lineage>
        <taxon>Bacteria</taxon>
        <taxon>Pseudomonadati</taxon>
        <taxon>Pseudomonadota</taxon>
        <taxon>Gammaproteobacteria</taxon>
        <taxon>Oceanospirillales</taxon>
        <taxon>Endozoicomonadaceae</taxon>
        <taxon>Endozoicomonas</taxon>
    </lineage>
</organism>
<dbReference type="Pfam" id="PF00149">
    <property type="entry name" value="Metallophos"/>
    <property type="match status" value="1"/>
</dbReference>
<name>A0ABV2SJT9_9GAMM</name>
<dbReference type="InterPro" id="IPR004843">
    <property type="entry name" value="Calcineurin-like_PHP"/>
</dbReference>
<comment type="caution">
    <text evidence="2">The sequence shown here is derived from an EMBL/GenBank/DDBJ whole genome shotgun (WGS) entry which is preliminary data.</text>
</comment>
<evidence type="ECO:0000313" key="2">
    <source>
        <dbReference type="EMBL" id="MET4758015.1"/>
    </source>
</evidence>
<evidence type="ECO:0000259" key="1">
    <source>
        <dbReference type="Pfam" id="PF00149"/>
    </source>
</evidence>
<dbReference type="SUPFAM" id="SSF56300">
    <property type="entry name" value="Metallo-dependent phosphatases"/>
    <property type="match status" value="1"/>
</dbReference>
<gene>
    <name evidence="2" type="ORF">V5J35_003207</name>
</gene>
<protein>
    <submittedName>
        <fullName evidence="2">3',5'-cyclic AMP phosphodiesterase CpdA</fullName>
    </submittedName>
</protein>
<dbReference type="EMBL" id="JBEWTB010000002">
    <property type="protein sequence ID" value="MET4758015.1"/>
    <property type="molecule type" value="Genomic_DNA"/>
</dbReference>